<feature type="region of interest" description="Disordered" evidence="1">
    <location>
        <begin position="1"/>
        <end position="22"/>
    </location>
</feature>
<reference evidence="2" key="1">
    <citation type="journal article" date="2019" name="bioRxiv">
        <title>The Genome of the Zebra Mussel, Dreissena polymorpha: A Resource for Invasive Species Research.</title>
        <authorList>
            <person name="McCartney M.A."/>
            <person name="Auch B."/>
            <person name="Kono T."/>
            <person name="Mallez S."/>
            <person name="Zhang Y."/>
            <person name="Obille A."/>
            <person name="Becker A."/>
            <person name="Abrahante J.E."/>
            <person name="Garbe J."/>
            <person name="Badalamenti J.P."/>
            <person name="Herman A."/>
            <person name="Mangelson H."/>
            <person name="Liachko I."/>
            <person name="Sullivan S."/>
            <person name="Sone E.D."/>
            <person name="Koren S."/>
            <person name="Silverstein K.A.T."/>
            <person name="Beckman K.B."/>
            <person name="Gohl D.M."/>
        </authorList>
    </citation>
    <scope>NUCLEOTIDE SEQUENCE</scope>
    <source>
        <strain evidence="2">Duluth1</strain>
        <tissue evidence="2">Whole animal</tissue>
    </source>
</reference>
<organism evidence="2 3">
    <name type="scientific">Dreissena polymorpha</name>
    <name type="common">Zebra mussel</name>
    <name type="synonym">Mytilus polymorpha</name>
    <dbReference type="NCBI Taxonomy" id="45954"/>
    <lineage>
        <taxon>Eukaryota</taxon>
        <taxon>Metazoa</taxon>
        <taxon>Spiralia</taxon>
        <taxon>Lophotrochozoa</taxon>
        <taxon>Mollusca</taxon>
        <taxon>Bivalvia</taxon>
        <taxon>Autobranchia</taxon>
        <taxon>Heteroconchia</taxon>
        <taxon>Euheterodonta</taxon>
        <taxon>Imparidentia</taxon>
        <taxon>Neoheterodontei</taxon>
        <taxon>Myida</taxon>
        <taxon>Dreissenoidea</taxon>
        <taxon>Dreissenidae</taxon>
        <taxon>Dreissena</taxon>
    </lineage>
</organism>
<gene>
    <name evidence="2" type="ORF">DPMN_118298</name>
</gene>
<evidence type="ECO:0000256" key="1">
    <source>
        <dbReference type="SAM" id="MobiDB-lite"/>
    </source>
</evidence>
<evidence type="ECO:0000313" key="2">
    <source>
        <dbReference type="EMBL" id="KAH3816775.1"/>
    </source>
</evidence>
<keyword evidence="3" id="KW-1185">Reference proteome</keyword>
<reference evidence="2" key="2">
    <citation type="submission" date="2020-11" db="EMBL/GenBank/DDBJ databases">
        <authorList>
            <person name="McCartney M.A."/>
            <person name="Auch B."/>
            <person name="Kono T."/>
            <person name="Mallez S."/>
            <person name="Becker A."/>
            <person name="Gohl D.M."/>
            <person name="Silverstein K.A.T."/>
            <person name="Koren S."/>
            <person name="Bechman K.B."/>
            <person name="Herman A."/>
            <person name="Abrahante J.E."/>
            <person name="Garbe J."/>
        </authorList>
    </citation>
    <scope>NUCLEOTIDE SEQUENCE</scope>
    <source>
        <strain evidence="2">Duluth1</strain>
        <tissue evidence="2">Whole animal</tissue>
    </source>
</reference>
<dbReference type="AlphaFoldDB" id="A0A9D4GGN0"/>
<dbReference type="Proteomes" id="UP000828390">
    <property type="component" value="Unassembled WGS sequence"/>
</dbReference>
<proteinExistence type="predicted"/>
<accession>A0A9D4GGN0</accession>
<dbReference type="EMBL" id="JAIWYP010000005">
    <property type="protein sequence ID" value="KAH3816775.1"/>
    <property type="molecule type" value="Genomic_DNA"/>
</dbReference>
<comment type="caution">
    <text evidence="2">The sequence shown here is derived from an EMBL/GenBank/DDBJ whole genome shotgun (WGS) entry which is preliminary data.</text>
</comment>
<protein>
    <submittedName>
        <fullName evidence="2">Uncharacterized protein</fullName>
    </submittedName>
</protein>
<name>A0A9D4GGN0_DREPO</name>
<sequence>MPKYLGGEEVAQGVDPVSGHPPTKQGNLKLCENYHTISLISHPCKVMLHIILNK</sequence>
<evidence type="ECO:0000313" key="3">
    <source>
        <dbReference type="Proteomes" id="UP000828390"/>
    </source>
</evidence>